<dbReference type="KEGG" id="nbe:Back2_18030"/>
<protein>
    <recommendedName>
        <fullName evidence="4">Peptidase C1A papain C-terminal domain-containing protein</fullName>
    </recommendedName>
</protein>
<reference evidence="2 3" key="1">
    <citation type="submission" date="2018-11" db="EMBL/GenBank/DDBJ databases">
        <title>Complete genome sequence of Nocardioides baekrokdamisoli strain KCTC 39748.</title>
        <authorList>
            <person name="Kang S.W."/>
            <person name="Lee K.C."/>
            <person name="Kim K.K."/>
            <person name="Kim J.S."/>
            <person name="Kim D.S."/>
            <person name="Ko S.H."/>
            <person name="Yang S.H."/>
            <person name="Shin Y.K."/>
            <person name="Lee J.S."/>
        </authorList>
    </citation>
    <scope>NUCLEOTIDE SEQUENCE [LARGE SCALE GENOMIC DNA]</scope>
    <source>
        <strain evidence="2 3">KCTC 39748</strain>
    </source>
</reference>
<accession>A0A3G9IGQ1</accession>
<name>A0A3G9IGQ1_9ACTN</name>
<gene>
    <name evidence="2" type="ORF">Back2_18030</name>
</gene>
<evidence type="ECO:0008006" key="4">
    <source>
        <dbReference type="Google" id="ProtNLM"/>
    </source>
</evidence>
<dbReference type="Proteomes" id="UP000271573">
    <property type="component" value="Chromosome"/>
</dbReference>
<keyword evidence="3" id="KW-1185">Reference proteome</keyword>
<organism evidence="2 3">
    <name type="scientific">Nocardioides baekrokdamisoli</name>
    <dbReference type="NCBI Taxonomy" id="1804624"/>
    <lineage>
        <taxon>Bacteria</taxon>
        <taxon>Bacillati</taxon>
        <taxon>Actinomycetota</taxon>
        <taxon>Actinomycetes</taxon>
        <taxon>Propionibacteriales</taxon>
        <taxon>Nocardioidaceae</taxon>
        <taxon>Nocardioides</taxon>
    </lineage>
</organism>
<evidence type="ECO:0000313" key="3">
    <source>
        <dbReference type="Proteomes" id="UP000271573"/>
    </source>
</evidence>
<evidence type="ECO:0000256" key="1">
    <source>
        <dbReference type="SAM" id="MobiDB-lite"/>
    </source>
</evidence>
<dbReference type="InterPro" id="IPR038765">
    <property type="entry name" value="Papain-like_cys_pep_sf"/>
</dbReference>
<evidence type="ECO:0000313" key="2">
    <source>
        <dbReference type="EMBL" id="BBH17516.1"/>
    </source>
</evidence>
<proteinExistence type="predicted"/>
<dbReference type="SUPFAM" id="SSF54001">
    <property type="entry name" value="Cysteine proteinases"/>
    <property type="match status" value="1"/>
</dbReference>
<dbReference type="OrthoDB" id="5289073at2"/>
<sequence>MTVIRHRYEPTDPRLGRHVEHDERSRDYTIPEPAGVAHLVSIKHPRYVPVFDQGKIGSCTANAAIGCLGTGPFYEAIGKKLLSGSSLADESFALACYSDEQQLLGYGPFPPNDHGGSGLAIAKVLKRRGFIPSYHHALSLHATLAALAKQPVIIGIPWLSGMSTPDLTGKLTVAGTVRGGHEIVLDELDVENQRVWLTNSWSTSWGVNGRAWLAWTDLEQLLADRGDCTVFTVPGA</sequence>
<dbReference type="AlphaFoldDB" id="A0A3G9IGQ1"/>
<dbReference type="EMBL" id="AP019307">
    <property type="protein sequence ID" value="BBH17516.1"/>
    <property type="molecule type" value="Genomic_DNA"/>
</dbReference>
<feature type="region of interest" description="Disordered" evidence="1">
    <location>
        <begin position="1"/>
        <end position="24"/>
    </location>
</feature>
<dbReference type="RefSeq" id="WP_125568736.1">
    <property type="nucleotide sequence ID" value="NZ_AP019307.1"/>
</dbReference>
<dbReference type="Gene3D" id="3.90.70.10">
    <property type="entry name" value="Cysteine proteinases"/>
    <property type="match status" value="2"/>
</dbReference>